<dbReference type="AlphaFoldDB" id="A0A381R1M5"/>
<proteinExistence type="predicted"/>
<dbReference type="PROSITE" id="PS51257">
    <property type="entry name" value="PROKAR_LIPOPROTEIN"/>
    <property type="match status" value="1"/>
</dbReference>
<protein>
    <submittedName>
        <fullName evidence="1">Uncharacterized protein</fullName>
    </submittedName>
</protein>
<name>A0A381R1M5_9ZZZZ</name>
<accession>A0A381R1M5</accession>
<evidence type="ECO:0000313" key="1">
    <source>
        <dbReference type="EMBL" id="SUZ85635.1"/>
    </source>
</evidence>
<gene>
    <name evidence="1" type="ORF">METZ01_LOCUS38489</name>
</gene>
<dbReference type="EMBL" id="UINC01001645">
    <property type="protein sequence ID" value="SUZ85635.1"/>
    <property type="molecule type" value="Genomic_DNA"/>
</dbReference>
<reference evidence="1" key="1">
    <citation type="submission" date="2018-05" db="EMBL/GenBank/DDBJ databases">
        <authorList>
            <person name="Lanie J.A."/>
            <person name="Ng W.-L."/>
            <person name="Kazmierczak K.M."/>
            <person name="Andrzejewski T.M."/>
            <person name="Davidsen T.M."/>
            <person name="Wayne K.J."/>
            <person name="Tettelin H."/>
            <person name="Glass J.I."/>
            <person name="Rusch D."/>
            <person name="Podicherti R."/>
            <person name="Tsui H.-C.T."/>
            <person name="Winkler M.E."/>
        </authorList>
    </citation>
    <scope>NUCLEOTIDE SEQUENCE</scope>
</reference>
<sequence>MVRKFWTALALGIAVSACTAPPPPDPIASVKVTLDRNEVVLGSVVGMSFQFSILEEHVGLTEDYRVFVHFVDADGEVMWTDDHNPPQSTSNWIPGQIVKYDRKVFLPMYPYIGTATIRVGLYSANGGERLALVGDDDGSLSYTGGRLELLPQSENVFLIFQDGWHDLEVIPGDNDVQWRWTMANATISFRNPRSDVLLYLRADGRPDLVGGPQGVVLEIEGREVARFLIETTQVELRELPISQEQLGDQNMVELGIVVDGAFIPAERVEADNGDTRELGIRVFDILVDAHG</sequence>
<organism evidence="1">
    <name type="scientific">marine metagenome</name>
    <dbReference type="NCBI Taxonomy" id="408172"/>
    <lineage>
        <taxon>unclassified sequences</taxon>
        <taxon>metagenomes</taxon>
        <taxon>ecological metagenomes</taxon>
    </lineage>
</organism>